<dbReference type="Gene3D" id="1.10.357.10">
    <property type="entry name" value="Tetracycline Repressor, domain 2"/>
    <property type="match status" value="1"/>
</dbReference>
<evidence type="ECO:0000256" key="1">
    <source>
        <dbReference type="ARBA" id="ARBA00023015"/>
    </source>
</evidence>
<dbReference type="AlphaFoldDB" id="A0A7X3CSE5"/>
<dbReference type="InterPro" id="IPR009057">
    <property type="entry name" value="Homeodomain-like_sf"/>
</dbReference>
<evidence type="ECO:0000256" key="3">
    <source>
        <dbReference type="ARBA" id="ARBA00023163"/>
    </source>
</evidence>
<evidence type="ECO:0000256" key="4">
    <source>
        <dbReference type="PROSITE-ProRule" id="PRU00335"/>
    </source>
</evidence>
<dbReference type="InterPro" id="IPR001647">
    <property type="entry name" value="HTH_TetR"/>
</dbReference>
<dbReference type="PANTHER" id="PTHR47506">
    <property type="entry name" value="TRANSCRIPTIONAL REGULATORY PROTEIN"/>
    <property type="match status" value="1"/>
</dbReference>
<dbReference type="SUPFAM" id="SSF46689">
    <property type="entry name" value="Homeodomain-like"/>
    <property type="match status" value="1"/>
</dbReference>
<dbReference type="PANTHER" id="PTHR47506:SF1">
    <property type="entry name" value="HTH-TYPE TRANSCRIPTIONAL REGULATOR YJDC"/>
    <property type="match status" value="1"/>
</dbReference>
<dbReference type="Proteomes" id="UP000450917">
    <property type="component" value="Unassembled WGS sequence"/>
</dbReference>
<dbReference type="PRINTS" id="PR00455">
    <property type="entry name" value="HTHTETR"/>
</dbReference>
<dbReference type="Pfam" id="PF00440">
    <property type="entry name" value="TetR_N"/>
    <property type="match status" value="1"/>
</dbReference>
<dbReference type="InterPro" id="IPR036271">
    <property type="entry name" value="Tet_transcr_reg_TetR-rel_C_sf"/>
</dbReference>
<protein>
    <submittedName>
        <fullName evidence="6">TetR family transcriptional regulator</fullName>
    </submittedName>
</protein>
<sequence length="206" mass="23159">MYFRQEVINVMVQPSPVSASFQLILDTAEQLIREKGCRQTTLQDIIDRSGLSKGAIYHYVSGKDELFGLILKSRMEEVNVKFFETVADQQTASVNRPLQTIAEGMARSAEHLDVSNKIFIYLLGQMDNPKVAGLVRGIYEHTLATSSRWIGVGQENGVIPPSVDAQKMAMMFVTFLYGMRVQSVIDPERDALALGDIYQMMFRSLQ</sequence>
<reference evidence="6 7" key="1">
    <citation type="submission" date="2019-11" db="EMBL/GenBank/DDBJ databases">
        <title>Draft genome sequences of five Paenibacillus species of dairy origin.</title>
        <authorList>
            <person name="Olajide A.M."/>
            <person name="Chen S."/>
            <person name="Lapointe G."/>
        </authorList>
    </citation>
    <scope>NUCLEOTIDE SEQUENCE [LARGE SCALE GENOMIC DNA]</scope>
    <source>
        <strain evidence="6 7">2CS3</strain>
    </source>
</reference>
<dbReference type="EMBL" id="WNZX01000008">
    <property type="protein sequence ID" value="MUG71242.1"/>
    <property type="molecule type" value="Genomic_DNA"/>
</dbReference>
<name>A0A7X3CSE5_9BACL</name>
<feature type="DNA-binding region" description="H-T-H motif" evidence="4">
    <location>
        <begin position="41"/>
        <end position="60"/>
    </location>
</feature>
<evidence type="ECO:0000259" key="5">
    <source>
        <dbReference type="PROSITE" id="PS50977"/>
    </source>
</evidence>
<proteinExistence type="predicted"/>
<feature type="domain" description="HTH tetR-type" evidence="5">
    <location>
        <begin position="18"/>
        <end position="78"/>
    </location>
</feature>
<keyword evidence="7" id="KW-1185">Reference proteome</keyword>
<evidence type="ECO:0000313" key="7">
    <source>
        <dbReference type="Proteomes" id="UP000450917"/>
    </source>
</evidence>
<comment type="caution">
    <text evidence="6">The sequence shown here is derived from an EMBL/GenBank/DDBJ whole genome shotgun (WGS) entry which is preliminary data.</text>
</comment>
<keyword evidence="3" id="KW-0804">Transcription</keyword>
<dbReference type="PROSITE" id="PS50977">
    <property type="entry name" value="HTH_TETR_2"/>
    <property type="match status" value="1"/>
</dbReference>
<accession>A0A7X3CSE5</accession>
<gene>
    <name evidence="6" type="ORF">GNP93_11185</name>
</gene>
<keyword evidence="1" id="KW-0805">Transcription regulation</keyword>
<evidence type="ECO:0000313" key="6">
    <source>
        <dbReference type="EMBL" id="MUG71242.1"/>
    </source>
</evidence>
<keyword evidence="2 4" id="KW-0238">DNA-binding</keyword>
<dbReference type="GO" id="GO:0003677">
    <property type="term" value="F:DNA binding"/>
    <property type="evidence" value="ECO:0007669"/>
    <property type="project" value="UniProtKB-UniRule"/>
</dbReference>
<dbReference type="SUPFAM" id="SSF48498">
    <property type="entry name" value="Tetracyclin repressor-like, C-terminal domain"/>
    <property type="match status" value="1"/>
</dbReference>
<evidence type="ECO:0000256" key="2">
    <source>
        <dbReference type="ARBA" id="ARBA00023125"/>
    </source>
</evidence>
<organism evidence="6 7">
    <name type="scientific">Paenibacillus validus</name>
    <dbReference type="NCBI Taxonomy" id="44253"/>
    <lineage>
        <taxon>Bacteria</taxon>
        <taxon>Bacillati</taxon>
        <taxon>Bacillota</taxon>
        <taxon>Bacilli</taxon>
        <taxon>Bacillales</taxon>
        <taxon>Paenibacillaceae</taxon>
        <taxon>Paenibacillus</taxon>
    </lineage>
</organism>